<keyword evidence="1" id="KW-0472">Membrane</keyword>
<dbReference type="Pfam" id="PF00534">
    <property type="entry name" value="Glycos_transf_1"/>
    <property type="match status" value="1"/>
</dbReference>
<organism evidence="4 5">
    <name type="scientific">Eisenbergiella porci</name>
    <dbReference type="NCBI Taxonomy" id="2652274"/>
    <lineage>
        <taxon>Bacteria</taxon>
        <taxon>Bacillati</taxon>
        <taxon>Bacillota</taxon>
        <taxon>Clostridia</taxon>
        <taxon>Lachnospirales</taxon>
        <taxon>Lachnospiraceae</taxon>
        <taxon>Eisenbergiella</taxon>
    </lineage>
</organism>
<feature type="domain" description="Glycosyl transferase family 1" evidence="2">
    <location>
        <begin position="179"/>
        <end position="332"/>
    </location>
</feature>
<accession>A0A6N7VV48</accession>
<dbReference type="EMBL" id="VUMI01000001">
    <property type="protein sequence ID" value="MSS86921.1"/>
    <property type="molecule type" value="Genomic_DNA"/>
</dbReference>
<reference evidence="4 5" key="1">
    <citation type="submission" date="2019-08" db="EMBL/GenBank/DDBJ databases">
        <title>In-depth cultivation of the pig gut microbiome towards novel bacterial diversity and tailored functional studies.</title>
        <authorList>
            <person name="Wylensek D."/>
            <person name="Hitch T.C.A."/>
            <person name="Clavel T."/>
        </authorList>
    </citation>
    <scope>NUCLEOTIDE SEQUENCE [LARGE SCALE GENOMIC DNA]</scope>
    <source>
        <strain evidence="4 5">WCA-389-WT-23B</strain>
    </source>
</reference>
<dbReference type="InterPro" id="IPR001296">
    <property type="entry name" value="Glyco_trans_1"/>
</dbReference>
<comment type="caution">
    <text evidence="4">The sequence shown here is derived from an EMBL/GenBank/DDBJ whole genome shotgun (WGS) entry which is preliminary data.</text>
</comment>
<evidence type="ECO:0000259" key="2">
    <source>
        <dbReference type="Pfam" id="PF00534"/>
    </source>
</evidence>
<sequence length="363" mass="41176">MKIAFISANLETGGIERVVNNLSNYLTQDGHEVHIIATKDGRCNYFVDKDVVLHVLYHDKNKNRAGRVLKKVKEFRKIIRHEKYDVMLSFGSYVTIYTVVASAFMNARIIGSERTDPSVAPESAVVRKIRDIAYRFATGMVFQTEDARAYFCKSIQKKGSIIPNPIKENLPERWEGIREKEIVNFCRLNRQKNLTLLIRAFANFHASHSNYKLIIYGEGELKDSLIQLAKELNIKEYMEIRSFTVNIHECILKSAMFVSSSDYEGISNSMIESMGIGLPCICTDCPVGGARMMIMDKENGLLTPVGDEHALAEAMSYIADNPDEAERIGKQAVKIRERLSVDKIVSLWINKINEIVTHMGVEE</sequence>
<dbReference type="PANTHER" id="PTHR12526">
    <property type="entry name" value="GLYCOSYLTRANSFERASE"/>
    <property type="match status" value="1"/>
</dbReference>
<keyword evidence="1" id="KW-1133">Transmembrane helix</keyword>
<dbReference type="Pfam" id="PF13439">
    <property type="entry name" value="Glyco_transf_4"/>
    <property type="match status" value="1"/>
</dbReference>
<evidence type="ECO:0000259" key="3">
    <source>
        <dbReference type="Pfam" id="PF13439"/>
    </source>
</evidence>
<dbReference type="Proteomes" id="UP000436047">
    <property type="component" value="Unassembled WGS sequence"/>
</dbReference>
<keyword evidence="5" id="KW-1185">Reference proteome</keyword>
<feature type="transmembrane region" description="Helical" evidence="1">
    <location>
        <begin position="86"/>
        <end position="105"/>
    </location>
</feature>
<name>A0A6N7VV48_9FIRM</name>
<dbReference type="RefSeq" id="WP_154463003.1">
    <property type="nucleotide sequence ID" value="NZ_VUMI01000001.1"/>
</dbReference>
<proteinExistence type="predicted"/>
<evidence type="ECO:0000256" key="1">
    <source>
        <dbReference type="SAM" id="Phobius"/>
    </source>
</evidence>
<dbReference type="AlphaFoldDB" id="A0A6N7VV48"/>
<keyword evidence="4" id="KW-0808">Transferase</keyword>
<evidence type="ECO:0000313" key="4">
    <source>
        <dbReference type="EMBL" id="MSS86921.1"/>
    </source>
</evidence>
<protein>
    <submittedName>
        <fullName evidence="4">Glycosyltransferase family 4 protein</fullName>
    </submittedName>
</protein>
<dbReference type="InterPro" id="IPR028098">
    <property type="entry name" value="Glyco_trans_4-like_N"/>
</dbReference>
<dbReference type="GeneID" id="86051599"/>
<dbReference type="Gene3D" id="3.40.50.2000">
    <property type="entry name" value="Glycogen Phosphorylase B"/>
    <property type="match status" value="2"/>
</dbReference>
<feature type="domain" description="Glycosyltransferase subfamily 4-like N-terminal" evidence="3">
    <location>
        <begin position="13"/>
        <end position="166"/>
    </location>
</feature>
<evidence type="ECO:0000313" key="5">
    <source>
        <dbReference type="Proteomes" id="UP000436047"/>
    </source>
</evidence>
<dbReference type="SUPFAM" id="SSF53756">
    <property type="entry name" value="UDP-Glycosyltransferase/glycogen phosphorylase"/>
    <property type="match status" value="1"/>
</dbReference>
<keyword evidence="1" id="KW-0812">Transmembrane</keyword>
<dbReference type="GO" id="GO:0016757">
    <property type="term" value="F:glycosyltransferase activity"/>
    <property type="evidence" value="ECO:0007669"/>
    <property type="project" value="InterPro"/>
</dbReference>
<gene>
    <name evidence="4" type="ORF">FYJ45_00680</name>
</gene>